<dbReference type="EMBL" id="RRCN01000002">
    <property type="protein sequence ID" value="RRJ54910.1"/>
    <property type="molecule type" value="Genomic_DNA"/>
</dbReference>
<evidence type="ECO:0000313" key="1">
    <source>
        <dbReference type="EMBL" id="RRJ54910.1"/>
    </source>
</evidence>
<dbReference type="RefSeq" id="WP_128636003.1">
    <property type="nucleotide sequence ID" value="NZ_RRCN01000002.1"/>
</dbReference>
<comment type="caution">
    <text evidence="1">The sequence shown here is derived from an EMBL/GenBank/DDBJ whole genome shotgun (WGS) entry which is preliminary data.</text>
</comment>
<keyword evidence="2" id="KW-1185">Reference proteome</keyword>
<dbReference type="AlphaFoldDB" id="A0A3P3TAC6"/>
<proteinExistence type="predicted"/>
<dbReference type="OrthoDB" id="2845979at2"/>
<sequence>MITSKKLDDLFRRISSGEANKRLNKRMVRSFPNLAGELDTYKEKLASTPFVPREKILAIEVFIKQMTIDPLTEYTVFWDIDKAIHLAKRMSPGLFPMEYLQVALQTNQADLKSYVKGTPDLNIPIIVVLYAPVMEAIIIDGNHRAHQALKESKGAIMSNLFFNGTEMQLIADPHSQLMYKIHWNVSKILAYQAGMFDNIQYSNEFDLNTLFRI</sequence>
<protein>
    <submittedName>
        <fullName evidence="1">Uncharacterized protein</fullName>
    </submittedName>
</protein>
<dbReference type="Proteomes" id="UP000267017">
    <property type="component" value="Unassembled WGS sequence"/>
</dbReference>
<evidence type="ECO:0000313" key="2">
    <source>
        <dbReference type="Proteomes" id="UP000267017"/>
    </source>
</evidence>
<reference evidence="1 2" key="1">
    <citation type="submission" date="2018-11" db="EMBL/GenBank/DDBJ databases">
        <title>Genome sequencing of Paenibacillus sp. KCOM 3021 (= ChDC PVNT-B20).</title>
        <authorList>
            <person name="Kook J.-K."/>
            <person name="Park S.-N."/>
            <person name="Lim Y.K."/>
        </authorList>
    </citation>
    <scope>NUCLEOTIDE SEQUENCE [LARGE SCALE GENOMIC DNA]</scope>
    <source>
        <strain evidence="1 2">KCOM 3021</strain>
    </source>
</reference>
<gene>
    <name evidence="1" type="ORF">EHV15_35655</name>
</gene>
<name>A0A3P3TAC6_9BACL</name>
<organism evidence="1 2">
    <name type="scientific">Paenibacillus oralis</name>
    <dbReference type="NCBI Taxonomy" id="2490856"/>
    <lineage>
        <taxon>Bacteria</taxon>
        <taxon>Bacillati</taxon>
        <taxon>Bacillota</taxon>
        <taxon>Bacilli</taxon>
        <taxon>Bacillales</taxon>
        <taxon>Paenibacillaceae</taxon>
        <taxon>Paenibacillus</taxon>
    </lineage>
</organism>
<accession>A0A3P3TAC6</accession>